<sequence length="170" mass="16817">MFNHLHTTSAQARRRWLLSGGALVAVALPLAASVAQAAGCASVQGKMTLVPVPAAECSSPVGICVTGTFKGGIDGTLVFTATSLTPTVDTATTGVVLATGDNTIAAKDGTITTKDAIVLQTTGQGMFAEIDTIVGGTGSYAGATGAITATGVFDGVNPGQGRYSGEICLP</sequence>
<name>A0ABT5GL64_9MICO</name>
<dbReference type="PROSITE" id="PS51318">
    <property type="entry name" value="TAT"/>
    <property type="match status" value="1"/>
</dbReference>
<comment type="caution">
    <text evidence="2">The sequence shown here is derived from an EMBL/GenBank/DDBJ whole genome shotgun (WGS) entry which is preliminary data.</text>
</comment>
<evidence type="ECO:0008006" key="4">
    <source>
        <dbReference type="Google" id="ProtNLM"/>
    </source>
</evidence>
<reference evidence="2 3" key="1">
    <citation type="submission" date="2022-11" db="EMBL/GenBank/DDBJ databases">
        <title>Anaerobic phenanthrene biodegradation by a DNRA strain PheN6.</title>
        <authorList>
            <person name="Zhang Z."/>
        </authorList>
    </citation>
    <scope>NUCLEOTIDE SEQUENCE [LARGE SCALE GENOMIC DNA]</scope>
    <source>
        <strain evidence="2 3">PheN6</strain>
    </source>
</reference>
<feature type="signal peptide" evidence="1">
    <location>
        <begin position="1"/>
        <end position="37"/>
    </location>
</feature>
<evidence type="ECO:0000313" key="3">
    <source>
        <dbReference type="Proteomes" id="UP001150259"/>
    </source>
</evidence>
<proteinExistence type="predicted"/>
<evidence type="ECO:0000313" key="2">
    <source>
        <dbReference type="EMBL" id="MDC5698931.1"/>
    </source>
</evidence>
<protein>
    <recommendedName>
        <fullName evidence="4">Lipoprotein</fullName>
    </recommendedName>
</protein>
<gene>
    <name evidence="2" type="ORF">OO014_16890</name>
</gene>
<dbReference type="Proteomes" id="UP001150259">
    <property type="component" value="Unassembled WGS sequence"/>
</dbReference>
<organism evidence="2 3">
    <name type="scientific">Intrasporangium calvum</name>
    <dbReference type="NCBI Taxonomy" id="53358"/>
    <lineage>
        <taxon>Bacteria</taxon>
        <taxon>Bacillati</taxon>
        <taxon>Actinomycetota</taxon>
        <taxon>Actinomycetes</taxon>
        <taxon>Micrococcales</taxon>
        <taxon>Intrasporangiaceae</taxon>
        <taxon>Intrasporangium</taxon>
    </lineage>
</organism>
<dbReference type="InterPro" id="IPR006311">
    <property type="entry name" value="TAT_signal"/>
</dbReference>
<feature type="chain" id="PRO_5045171602" description="Lipoprotein" evidence="1">
    <location>
        <begin position="38"/>
        <end position="170"/>
    </location>
</feature>
<dbReference type="EMBL" id="JAPFQL010000093">
    <property type="protein sequence ID" value="MDC5698931.1"/>
    <property type="molecule type" value="Genomic_DNA"/>
</dbReference>
<keyword evidence="1" id="KW-0732">Signal</keyword>
<accession>A0ABT5GL64</accession>
<dbReference type="RefSeq" id="WP_272463491.1">
    <property type="nucleotide sequence ID" value="NZ_JAPFQL010000093.1"/>
</dbReference>
<evidence type="ECO:0000256" key="1">
    <source>
        <dbReference type="SAM" id="SignalP"/>
    </source>
</evidence>
<keyword evidence="3" id="KW-1185">Reference proteome</keyword>